<feature type="domain" description="OmpR/PhoB-type" evidence="9">
    <location>
        <begin position="123"/>
        <end position="220"/>
    </location>
</feature>
<dbReference type="SUPFAM" id="SSF52172">
    <property type="entry name" value="CheY-like"/>
    <property type="match status" value="1"/>
</dbReference>
<name>A0A9D1JBH8_9FIRM</name>
<evidence type="ECO:0000313" key="11">
    <source>
        <dbReference type="Proteomes" id="UP000823912"/>
    </source>
</evidence>
<dbReference type="Pfam" id="PF00072">
    <property type="entry name" value="Response_reg"/>
    <property type="match status" value="1"/>
</dbReference>
<evidence type="ECO:0000313" key="10">
    <source>
        <dbReference type="EMBL" id="HIR71044.1"/>
    </source>
</evidence>
<evidence type="ECO:0000259" key="9">
    <source>
        <dbReference type="PROSITE" id="PS51755"/>
    </source>
</evidence>
<evidence type="ECO:0000256" key="4">
    <source>
        <dbReference type="ARBA" id="ARBA00023163"/>
    </source>
</evidence>
<dbReference type="PANTHER" id="PTHR48111">
    <property type="entry name" value="REGULATOR OF RPOS"/>
    <property type="match status" value="1"/>
</dbReference>
<evidence type="ECO:0000256" key="2">
    <source>
        <dbReference type="ARBA" id="ARBA00023015"/>
    </source>
</evidence>
<evidence type="ECO:0000256" key="6">
    <source>
        <dbReference type="PROSITE-ProRule" id="PRU00169"/>
    </source>
</evidence>
<evidence type="ECO:0000256" key="7">
    <source>
        <dbReference type="PROSITE-ProRule" id="PRU01091"/>
    </source>
</evidence>
<dbReference type="PROSITE" id="PS50110">
    <property type="entry name" value="RESPONSE_REGULATORY"/>
    <property type="match status" value="1"/>
</dbReference>
<evidence type="ECO:0000256" key="3">
    <source>
        <dbReference type="ARBA" id="ARBA00023125"/>
    </source>
</evidence>
<feature type="DNA-binding region" description="OmpR/PhoB-type" evidence="7">
    <location>
        <begin position="123"/>
        <end position="220"/>
    </location>
</feature>
<feature type="modified residue" description="4-aspartylphosphate" evidence="6">
    <location>
        <position position="52"/>
    </location>
</feature>
<dbReference type="InterPro" id="IPR001789">
    <property type="entry name" value="Sig_transdc_resp-reg_receiver"/>
</dbReference>
<comment type="function">
    <text evidence="5">May play the central regulatory role in sporulation. It may be an element of the effector pathway responsible for the activation of sporulation genes in response to nutritional stress. Spo0A may act in concert with spo0H (a sigma factor) to control the expression of some genes that are critical to the sporulation process.</text>
</comment>
<evidence type="ECO:0000256" key="5">
    <source>
        <dbReference type="ARBA" id="ARBA00024867"/>
    </source>
</evidence>
<sequence length="220" mass="24712">MKKILIIEDDENLCRELADLLTNSGYEAAVLKDFSDALGEIRRAEPDLILLDINIPVCNGEMLLKDLRKESDVPVIMVTSRSGEADEVLSMSYGADDYITKPYNPTILLLRIGAILRRAESSQEVVAYRGLRVNLAKACILCGEEEISLTKNEMLIFRMLLSNRERIVSRDELMTELWNNSEFINDNALTVNISRLRAKLAEAGCEDAIVTRKGQGYLLV</sequence>
<gene>
    <name evidence="10" type="ORF">IAA55_07165</name>
</gene>
<dbReference type="EMBL" id="DVHM01000113">
    <property type="protein sequence ID" value="HIR71044.1"/>
    <property type="molecule type" value="Genomic_DNA"/>
</dbReference>
<dbReference type="PROSITE" id="PS51755">
    <property type="entry name" value="OMPR_PHOB"/>
    <property type="match status" value="1"/>
</dbReference>
<evidence type="ECO:0000256" key="1">
    <source>
        <dbReference type="ARBA" id="ARBA00018672"/>
    </source>
</evidence>
<dbReference type="GO" id="GO:0000976">
    <property type="term" value="F:transcription cis-regulatory region binding"/>
    <property type="evidence" value="ECO:0007669"/>
    <property type="project" value="TreeGrafter"/>
</dbReference>
<dbReference type="Gene3D" id="6.10.250.690">
    <property type="match status" value="1"/>
</dbReference>
<keyword evidence="6" id="KW-0597">Phosphoprotein</keyword>
<dbReference type="Gene3D" id="3.40.50.2300">
    <property type="match status" value="1"/>
</dbReference>
<reference evidence="10" key="2">
    <citation type="journal article" date="2021" name="PeerJ">
        <title>Extensive microbial diversity within the chicken gut microbiome revealed by metagenomics and culture.</title>
        <authorList>
            <person name="Gilroy R."/>
            <person name="Ravi A."/>
            <person name="Getino M."/>
            <person name="Pursley I."/>
            <person name="Horton D.L."/>
            <person name="Alikhan N.F."/>
            <person name="Baker D."/>
            <person name="Gharbi K."/>
            <person name="Hall N."/>
            <person name="Watson M."/>
            <person name="Adriaenssens E.M."/>
            <person name="Foster-Nyarko E."/>
            <person name="Jarju S."/>
            <person name="Secka A."/>
            <person name="Antonio M."/>
            <person name="Oren A."/>
            <person name="Chaudhuri R.R."/>
            <person name="La Ragione R."/>
            <person name="Hildebrand F."/>
            <person name="Pallen M.J."/>
        </authorList>
    </citation>
    <scope>NUCLEOTIDE SEQUENCE</scope>
    <source>
        <strain evidence="10">ChiSjej5B23-6657</strain>
    </source>
</reference>
<organism evidence="10 11">
    <name type="scientific">Candidatus Pullilachnospira gallistercoris</name>
    <dbReference type="NCBI Taxonomy" id="2840911"/>
    <lineage>
        <taxon>Bacteria</taxon>
        <taxon>Bacillati</taxon>
        <taxon>Bacillota</taxon>
        <taxon>Clostridia</taxon>
        <taxon>Lachnospirales</taxon>
        <taxon>Lachnospiraceae</taxon>
        <taxon>Lachnospiraceae incertae sedis</taxon>
        <taxon>Candidatus Pullilachnospira</taxon>
    </lineage>
</organism>
<dbReference type="PANTHER" id="PTHR48111:SF43">
    <property type="entry name" value="STAGE 0 SPORULATION PROTEIN A HOMOLOG"/>
    <property type="match status" value="1"/>
</dbReference>
<protein>
    <recommendedName>
        <fullName evidence="1">Stage 0 sporulation protein A homolog</fullName>
    </recommendedName>
</protein>
<dbReference type="InterPro" id="IPR011006">
    <property type="entry name" value="CheY-like_superfamily"/>
</dbReference>
<dbReference type="InterPro" id="IPR001867">
    <property type="entry name" value="OmpR/PhoB-type_DNA-bd"/>
</dbReference>
<accession>A0A9D1JBH8</accession>
<dbReference type="InterPro" id="IPR039420">
    <property type="entry name" value="WalR-like"/>
</dbReference>
<dbReference type="AlphaFoldDB" id="A0A9D1JBH8"/>
<feature type="domain" description="Response regulatory" evidence="8">
    <location>
        <begin position="3"/>
        <end position="116"/>
    </location>
</feature>
<proteinExistence type="predicted"/>
<evidence type="ECO:0000259" key="8">
    <source>
        <dbReference type="PROSITE" id="PS50110"/>
    </source>
</evidence>
<dbReference type="GO" id="GO:0000156">
    <property type="term" value="F:phosphorelay response regulator activity"/>
    <property type="evidence" value="ECO:0007669"/>
    <property type="project" value="TreeGrafter"/>
</dbReference>
<reference evidence="10" key="1">
    <citation type="submission" date="2020-10" db="EMBL/GenBank/DDBJ databases">
        <authorList>
            <person name="Gilroy R."/>
        </authorList>
    </citation>
    <scope>NUCLEOTIDE SEQUENCE</scope>
    <source>
        <strain evidence="10">ChiSjej5B23-6657</strain>
    </source>
</reference>
<dbReference type="SMART" id="SM00448">
    <property type="entry name" value="REC"/>
    <property type="match status" value="1"/>
</dbReference>
<dbReference type="GO" id="GO:0005829">
    <property type="term" value="C:cytosol"/>
    <property type="evidence" value="ECO:0007669"/>
    <property type="project" value="TreeGrafter"/>
</dbReference>
<dbReference type="CDD" id="cd00383">
    <property type="entry name" value="trans_reg_C"/>
    <property type="match status" value="1"/>
</dbReference>
<dbReference type="GO" id="GO:0006355">
    <property type="term" value="P:regulation of DNA-templated transcription"/>
    <property type="evidence" value="ECO:0007669"/>
    <property type="project" value="InterPro"/>
</dbReference>
<dbReference type="Gene3D" id="1.10.10.10">
    <property type="entry name" value="Winged helix-like DNA-binding domain superfamily/Winged helix DNA-binding domain"/>
    <property type="match status" value="1"/>
</dbReference>
<keyword evidence="2" id="KW-0805">Transcription regulation</keyword>
<keyword evidence="3 7" id="KW-0238">DNA-binding</keyword>
<dbReference type="InterPro" id="IPR036388">
    <property type="entry name" value="WH-like_DNA-bd_sf"/>
</dbReference>
<dbReference type="SMART" id="SM00862">
    <property type="entry name" value="Trans_reg_C"/>
    <property type="match status" value="1"/>
</dbReference>
<dbReference type="GO" id="GO:0032993">
    <property type="term" value="C:protein-DNA complex"/>
    <property type="evidence" value="ECO:0007669"/>
    <property type="project" value="TreeGrafter"/>
</dbReference>
<dbReference type="Pfam" id="PF00486">
    <property type="entry name" value="Trans_reg_C"/>
    <property type="match status" value="1"/>
</dbReference>
<comment type="caution">
    <text evidence="10">The sequence shown here is derived from an EMBL/GenBank/DDBJ whole genome shotgun (WGS) entry which is preliminary data.</text>
</comment>
<keyword evidence="4" id="KW-0804">Transcription</keyword>
<dbReference type="Proteomes" id="UP000823912">
    <property type="component" value="Unassembled WGS sequence"/>
</dbReference>